<feature type="region of interest" description="Disordered" evidence="1">
    <location>
        <begin position="1"/>
        <end position="39"/>
    </location>
</feature>
<organism evidence="2 3">
    <name type="scientific">Lithocarpus litseifolius</name>
    <dbReference type="NCBI Taxonomy" id="425828"/>
    <lineage>
        <taxon>Eukaryota</taxon>
        <taxon>Viridiplantae</taxon>
        <taxon>Streptophyta</taxon>
        <taxon>Embryophyta</taxon>
        <taxon>Tracheophyta</taxon>
        <taxon>Spermatophyta</taxon>
        <taxon>Magnoliopsida</taxon>
        <taxon>eudicotyledons</taxon>
        <taxon>Gunneridae</taxon>
        <taxon>Pentapetalae</taxon>
        <taxon>rosids</taxon>
        <taxon>fabids</taxon>
        <taxon>Fagales</taxon>
        <taxon>Fagaceae</taxon>
        <taxon>Lithocarpus</taxon>
    </lineage>
</organism>
<comment type="caution">
    <text evidence="2">The sequence shown here is derived from an EMBL/GenBank/DDBJ whole genome shotgun (WGS) entry which is preliminary data.</text>
</comment>
<dbReference type="EMBL" id="JAZDWU010000008">
    <property type="protein sequence ID" value="KAK9994435.1"/>
    <property type="molecule type" value="Genomic_DNA"/>
</dbReference>
<protein>
    <submittedName>
        <fullName evidence="2">Uncharacterized protein</fullName>
    </submittedName>
</protein>
<feature type="compositionally biased region" description="Polar residues" evidence="1">
    <location>
        <begin position="9"/>
        <end position="31"/>
    </location>
</feature>
<dbReference type="PANTHER" id="PTHR46400">
    <property type="entry name" value="RING/U-BOX SUPERFAMILY PROTEIN"/>
    <property type="match status" value="1"/>
</dbReference>
<proteinExistence type="predicted"/>
<sequence>MALTWKLKASSQGNVGQSDSTYNHSYQSHPSQLAEDEALSRSLESMNFGTAAGNKNVSYRNNPFGSNYAEYQGSINPDRMSYEQLIRLQETSGSVSKELSEKLLSRLPSHKYKPVSLKGKGKSIDKDEESELYKL</sequence>
<dbReference type="InterPro" id="IPR033276">
    <property type="entry name" value="BB"/>
</dbReference>
<dbReference type="GO" id="GO:0046621">
    <property type="term" value="P:negative regulation of organ growth"/>
    <property type="evidence" value="ECO:0007669"/>
    <property type="project" value="InterPro"/>
</dbReference>
<evidence type="ECO:0000256" key="1">
    <source>
        <dbReference type="SAM" id="MobiDB-lite"/>
    </source>
</evidence>
<dbReference type="GO" id="GO:0016567">
    <property type="term" value="P:protein ubiquitination"/>
    <property type="evidence" value="ECO:0007669"/>
    <property type="project" value="InterPro"/>
</dbReference>
<dbReference type="AlphaFoldDB" id="A0AAW2CBP0"/>
<dbReference type="GO" id="GO:0004842">
    <property type="term" value="F:ubiquitin-protein transferase activity"/>
    <property type="evidence" value="ECO:0007669"/>
    <property type="project" value="InterPro"/>
</dbReference>
<feature type="compositionally biased region" description="Acidic residues" evidence="1">
    <location>
        <begin position="126"/>
        <end position="135"/>
    </location>
</feature>
<evidence type="ECO:0000313" key="2">
    <source>
        <dbReference type="EMBL" id="KAK9994435.1"/>
    </source>
</evidence>
<keyword evidence="3" id="KW-1185">Reference proteome</keyword>
<accession>A0AAW2CBP0</accession>
<evidence type="ECO:0000313" key="3">
    <source>
        <dbReference type="Proteomes" id="UP001459277"/>
    </source>
</evidence>
<gene>
    <name evidence="2" type="ORF">SO802_024138</name>
</gene>
<dbReference type="PANTHER" id="PTHR46400:SF13">
    <property type="entry name" value="SUPERFAMILY PROTEIN, PUTATIVE-RELATED"/>
    <property type="match status" value="1"/>
</dbReference>
<dbReference type="GO" id="GO:0031624">
    <property type="term" value="F:ubiquitin conjugating enzyme binding"/>
    <property type="evidence" value="ECO:0007669"/>
    <property type="project" value="TreeGrafter"/>
</dbReference>
<name>A0AAW2CBP0_9ROSI</name>
<feature type="region of interest" description="Disordered" evidence="1">
    <location>
        <begin position="112"/>
        <end position="135"/>
    </location>
</feature>
<reference evidence="2 3" key="1">
    <citation type="submission" date="2024-01" db="EMBL/GenBank/DDBJ databases">
        <title>A telomere-to-telomere, gap-free genome of sweet tea (Lithocarpus litseifolius).</title>
        <authorList>
            <person name="Zhou J."/>
        </authorList>
    </citation>
    <scope>NUCLEOTIDE SEQUENCE [LARGE SCALE GENOMIC DNA]</scope>
    <source>
        <strain evidence="2">Zhou-2022a</strain>
        <tissue evidence="2">Leaf</tissue>
    </source>
</reference>
<dbReference type="GO" id="GO:0048437">
    <property type="term" value="P:floral organ development"/>
    <property type="evidence" value="ECO:0007669"/>
    <property type="project" value="TreeGrafter"/>
</dbReference>
<dbReference type="Proteomes" id="UP001459277">
    <property type="component" value="Unassembled WGS sequence"/>
</dbReference>